<proteinExistence type="predicted"/>
<protein>
    <submittedName>
        <fullName evidence="2">Glucose / Sorbosone dehydrogenase</fullName>
    </submittedName>
</protein>
<dbReference type="Gene3D" id="2.60.120.560">
    <property type="entry name" value="Exo-inulinase, domain 1"/>
    <property type="match status" value="1"/>
</dbReference>
<dbReference type="PANTHER" id="PTHR19328:SF75">
    <property type="entry name" value="ALDOSE SUGAR DEHYDROGENASE YLII"/>
    <property type="match status" value="1"/>
</dbReference>
<sequence length="710" mass="77840">MTRPPEKENRVSHHRGSAGRLRRAVFTAGVTAATLVLSTMVGAPARAAGAVYDPIPQTPTQSRLGLVLEEYASFPQSTPNPVPVDNRLVRKARINTISELPDRSGRRAVPDLNGNLYLVRNGVPHVYLDVAATFAPQFFSGRGLGQGFGYVAFHPEFGRNGRFYTIHTEQASLATRTPDYAQPKTIYQAVITEWTATDPAADTFAGTHREMLRIGFAGQIHGVQEINFNSTAKPRDRDYGMLYLAVGDGGQGAGNGDPQNMGLPHGKLLRIDPRGTNAPNGRYGIPADNPFVKRAGALGEIYAVGFRDPHRFSWDKATGKMYLGHIGEHAVESIYEVRAGDNFGWSEREGNWVFDKTATNPCDKLYPLPADDAKYGYTYPVAAYDHDPPADWNCTSDVGVAVAGGFVYRGRTLPALTGKYVFGDLVDGRVLYTEAKEMRRGRGLAEIHQLALYTPAGDLVRMRDLSAPGAPGDPNRVDLRFGTDAAGEIYLVAKANGTIWKVVRTKKVADGDVGRTRVNNTAGERNWAPRTPSKWRFEGNQVILAEAGDAPVGPRRPFEYAVLTKGPAWTSVRIDAKVRLDTPVEVTNRDVIVVFGWQSDTQYYYAHLSTDNTIYPHNGIFKVDNADRERIDHQWNGRSRGADPAVTDAKWHDVRVVHLPATGEIAVYVDGHADPLMTAKDTTFTSGRVGFGSFDNVGRTRNFTVTGRPA</sequence>
<evidence type="ECO:0000313" key="3">
    <source>
        <dbReference type="Proteomes" id="UP000199360"/>
    </source>
</evidence>
<dbReference type="AlphaFoldDB" id="A0A1C5H5R3"/>
<organism evidence="2 3">
    <name type="scientific">Micromonospora humi</name>
    <dbReference type="NCBI Taxonomy" id="745366"/>
    <lineage>
        <taxon>Bacteria</taxon>
        <taxon>Bacillati</taxon>
        <taxon>Actinomycetota</taxon>
        <taxon>Actinomycetes</taxon>
        <taxon>Micromonosporales</taxon>
        <taxon>Micromonosporaceae</taxon>
        <taxon>Micromonospora</taxon>
    </lineage>
</organism>
<gene>
    <name evidence="2" type="ORF">GA0070213_102331</name>
</gene>
<feature type="domain" description="Glucose/Sorbosone dehydrogenase" evidence="1">
    <location>
        <begin position="146"/>
        <end position="439"/>
    </location>
</feature>
<evidence type="ECO:0000259" key="1">
    <source>
        <dbReference type="Pfam" id="PF07995"/>
    </source>
</evidence>
<keyword evidence="3" id="KW-1185">Reference proteome</keyword>
<dbReference type="Proteomes" id="UP000199360">
    <property type="component" value="Unassembled WGS sequence"/>
</dbReference>
<dbReference type="EMBL" id="FMDM01000002">
    <property type="protein sequence ID" value="SCG41386.1"/>
    <property type="molecule type" value="Genomic_DNA"/>
</dbReference>
<dbReference type="PANTHER" id="PTHR19328">
    <property type="entry name" value="HEDGEHOG-INTERACTING PROTEIN"/>
    <property type="match status" value="1"/>
</dbReference>
<dbReference type="InterPro" id="IPR011042">
    <property type="entry name" value="6-blade_b-propeller_TolB-like"/>
</dbReference>
<name>A0A1C5H5R3_9ACTN</name>
<dbReference type="SUPFAM" id="SSF50952">
    <property type="entry name" value="Soluble quinoprotein glucose dehydrogenase"/>
    <property type="match status" value="1"/>
</dbReference>
<dbReference type="InterPro" id="IPR012938">
    <property type="entry name" value="Glc/Sorbosone_DH"/>
</dbReference>
<accession>A0A1C5H5R3</accession>
<evidence type="ECO:0000313" key="2">
    <source>
        <dbReference type="EMBL" id="SCG41386.1"/>
    </source>
</evidence>
<dbReference type="InterPro" id="IPR011041">
    <property type="entry name" value="Quinoprot_gluc/sorb_DH_b-prop"/>
</dbReference>
<dbReference type="STRING" id="745366.GA0070213_102331"/>
<reference evidence="3" key="1">
    <citation type="submission" date="2016-06" db="EMBL/GenBank/DDBJ databases">
        <authorList>
            <person name="Varghese N."/>
            <person name="Submissions Spin"/>
        </authorList>
    </citation>
    <scope>NUCLEOTIDE SEQUENCE [LARGE SCALE GENOMIC DNA]</scope>
    <source>
        <strain evidence="3">DSM 45647</strain>
    </source>
</reference>
<dbReference type="Gene3D" id="2.120.10.30">
    <property type="entry name" value="TolB, C-terminal domain"/>
    <property type="match status" value="1"/>
</dbReference>
<dbReference type="Pfam" id="PF07995">
    <property type="entry name" value="GSDH"/>
    <property type="match status" value="1"/>
</dbReference>